<dbReference type="InterPro" id="IPR001806">
    <property type="entry name" value="Small_GTPase"/>
</dbReference>
<dbReference type="Pfam" id="PF00071">
    <property type="entry name" value="Ras"/>
    <property type="match status" value="1"/>
</dbReference>
<evidence type="ECO:0000256" key="1">
    <source>
        <dbReference type="ARBA" id="ARBA00022741"/>
    </source>
</evidence>
<dbReference type="InterPro" id="IPR027417">
    <property type="entry name" value="P-loop_NTPase"/>
</dbReference>
<dbReference type="GO" id="GO:0003924">
    <property type="term" value="F:GTPase activity"/>
    <property type="evidence" value="ECO:0007669"/>
    <property type="project" value="InterPro"/>
</dbReference>
<evidence type="ECO:0000313" key="3">
    <source>
        <dbReference type="EMBL" id="KIZ01881.1"/>
    </source>
</evidence>
<dbReference type="SMART" id="SM00174">
    <property type="entry name" value="RHO"/>
    <property type="match status" value="1"/>
</dbReference>
<dbReference type="Gene3D" id="3.40.50.300">
    <property type="entry name" value="P-loop containing nucleotide triphosphate hydrolases"/>
    <property type="match status" value="2"/>
</dbReference>
<protein>
    <submittedName>
        <fullName evidence="3">Rab5/RabF-family small GTPase</fullName>
        <ecNumber evidence="3">3.1.4.12</ecNumber>
    </submittedName>
</protein>
<proteinExistence type="predicted"/>
<dbReference type="PRINTS" id="PR00449">
    <property type="entry name" value="RASTRNSFRMNG"/>
</dbReference>
<dbReference type="GeneID" id="25738956"/>
<keyword evidence="3" id="KW-0378">Hydrolase</keyword>
<feature type="region of interest" description="Disordered" evidence="2">
    <location>
        <begin position="160"/>
        <end position="191"/>
    </location>
</feature>
<evidence type="ECO:0000313" key="4">
    <source>
        <dbReference type="Proteomes" id="UP000054498"/>
    </source>
</evidence>
<dbReference type="GO" id="GO:0004767">
    <property type="term" value="F:sphingomyelin phosphodiesterase activity"/>
    <property type="evidence" value="ECO:0007669"/>
    <property type="project" value="UniProtKB-EC"/>
</dbReference>
<dbReference type="GO" id="GO:0005525">
    <property type="term" value="F:GTP binding"/>
    <property type="evidence" value="ECO:0007669"/>
    <property type="project" value="InterPro"/>
</dbReference>
<sequence>MAAPADTLALSQQTTAKLVLLGEMGSGKSSLVLRYVKNSFYEYQASHASTVGAAFLTKTIPELNIKFEIWGAAAAIIVYDITSTDSFNRAKAWVRELQRQGGPNMIMALAGNKADLESARAVVAEEAQAYANENGLHFLETSAKTAANVNELFSEIARKLPKADAPRPPQGGIVLDSAPAPAPKKNACCSS</sequence>
<dbReference type="SMART" id="SM00175">
    <property type="entry name" value="RAB"/>
    <property type="match status" value="1"/>
</dbReference>
<evidence type="ECO:0000256" key="2">
    <source>
        <dbReference type="SAM" id="MobiDB-lite"/>
    </source>
</evidence>
<dbReference type="PROSITE" id="PS51419">
    <property type="entry name" value="RAB"/>
    <property type="match status" value="1"/>
</dbReference>
<keyword evidence="4" id="KW-1185">Reference proteome</keyword>
<dbReference type="OrthoDB" id="63533at2759"/>
<accession>A0A0D2N7U2</accession>
<dbReference type="AlphaFoldDB" id="A0A0D2N7U2"/>
<dbReference type="SUPFAM" id="SSF52540">
    <property type="entry name" value="P-loop containing nucleoside triphosphate hydrolases"/>
    <property type="match status" value="1"/>
</dbReference>
<dbReference type="SMART" id="SM00173">
    <property type="entry name" value="RAS"/>
    <property type="match status" value="1"/>
</dbReference>
<organism evidence="3 4">
    <name type="scientific">Monoraphidium neglectum</name>
    <dbReference type="NCBI Taxonomy" id="145388"/>
    <lineage>
        <taxon>Eukaryota</taxon>
        <taxon>Viridiplantae</taxon>
        <taxon>Chlorophyta</taxon>
        <taxon>core chlorophytes</taxon>
        <taxon>Chlorophyceae</taxon>
        <taxon>CS clade</taxon>
        <taxon>Sphaeropleales</taxon>
        <taxon>Selenastraceae</taxon>
        <taxon>Monoraphidium</taxon>
    </lineage>
</organism>
<dbReference type="EC" id="3.1.4.12" evidence="3"/>
<dbReference type="Pfam" id="PF08477">
    <property type="entry name" value="Roc"/>
    <property type="match status" value="1"/>
</dbReference>
<dbReference type="Proteomes" id="UP000054498">
    <property type="component" value="Unassembled WGS sequence"/>
</dbReference>
<dbReference type="PANTHER" id="PTHR47978">
    <property type="match status" value="1"/>
</dbReference>
<dbReference type="PROSITE" id="PS51421">
    <property type="entry name" value="RAS"/>
    <property type="match status" value="1"/>
</dbReference>
<dbReference type="EMBL" id="KK101176">
    <property type="protein sequence ID" value="KIZ01881.1"/>
    <property type="molecule type" value="Genomic_DNA"/>
</dbReference>
<name>A0A0D2N7U2_9CHLO</name>
<reference evidence="3 4" key="1">
    <citation type="journal article" date="2013" name="BMC Genomics">
        <title>Reconstruction of the lipid metabolism for the microalga Monoraphidium neglectum from its genome sequence reveals characteristics suitable for biofuel production.</title>
        <authorList>
            <person name="Bogen C."/>
            <person name="Al-Dilaimi A."/>
            <person name="Albersmeier A."/>
            <person name="Wichmann J."/>
            <person name="Grundmann M."/>
            <person name="Rupp O."/>
            <person name="Lauersen K.J."/>
            <person name="Blifernez-Klassen O."/>
            <person name="Kalinowski J."/>
            <person name="Goesmann A."/>
            <person name="Mussgnug J.H."/>
            <person name="Kruse O."/>
        </authorList>
    </citation>
    <scope>NUCLEOTIDE SEQUENCE [LARGE SCALE GENOMIC DNA]</scope>
    <source>
        <strain evidence="3 4">SAG 48.87</strain>
    </source>
</reference>
<gene>
    <name evidence="3" type="ORF">MNEG_6080</name>
</gene>
<dbReference type="KEGG" id="mng:MNEG_6080"/>
<keyword evidence="1" id="KW-0547">Nucleotide-binding</keyword>
<dbReference type="STRING" id="145388.A0A0D2N7U2"/>
<dbReference type="RefSeq" id="XP_013900900.1">
    <property type="nucleotide sequence ID" value="XM_014045446.1"/>
</dbReference>